<reference evidence="4 5" key="1">
    <citation type="submission" date="2011-01" db="EMBL/GenBank/DDBJ databases">
        <authorList>
            <person name="Durkin A.S."/>
            <person name="Madupu R."/>
            <person name="Torralba M."/>
            <person name="Gillis M."/>
            <person name="Methe B."/>
            <person name="Sutton G."/>
            <person name="Nelson K.E."/>
        </authorList>
    </citation>
    <scope>NUCLEOTIDE SEQUENCE [LARGE SCALE GENOMIC DNA]</scope>
    <source>
        <strain evidence="4 5">ACS-025-V-Sch4</strain>
    </source>
</reference>
<dbReference type="InterPro" id="IPR013378">
    <property type="entry name" value="InlB-like_B-rpt"/>
</dbReference>
<dbReference type="RefSeq" id="WP_004817218.1">
    <property type="nucleotide sequence ID" value="NZ_AEXN01000018.1"/>
</dbReference>
<dbReference type="InterPro" id="IPR042229">
    <property type="entry name" value="Listeria/Bacterioides_rpt_sf"/>
</dbReference>
<sequence length="1092" mass="121829">MKNSKKMTEIIEKKKELGAEKTPKYGTRKLSIGLVSCMLGFSLIIAPGSSKAADGTETPGTTVSEENIPETPVVDETKPADTQAEEVKADENNVENKEKAQPAVTTEEKTAENKKAEEVKEETAEVKEEFKLTDAQIQKLKAADFTQAEINVVEENIRAYVKENKDFDVDAHIADVIKTKEANEKREAEENKKVEGENRAADKNALGVSPEEKKEAQKAGEDKVLTDDQKQRAGKSANNWKEKITQDNDYWQVEKGWQGRNLGGLSSIGMALSEINYIGTYTDANGNDVIRLQWQGDTRTNAGSWMNNLSLALKFQKDLYEKIDWDKSYAYSSYGKEEKFLFNNVKSSDYQAEFTLAQLAKSYTGALYELPINLVLKDGVKIADLGKKDYLIQHRGLDVENKLVLTNVPGTQRDVDLNTIEYGQFTRSTIVPLNSKLDNSTIPANSNRKSNKQRFGTSEYDSDKKVIRTRHYYRKTDSIDSYLGNVGFTQSFDARLLDLLKEDEKGNVAYLDVNGLDNEKVYGSTPKVAIKRDQINVKNGVATIYVVGSDFKSNLEETGIKVVRATSGNIKTGIYSTLFKTATINYVNTSIEYNVDEDMISKLFPQNKYLQAYAFSSGFVHENKDGFLRSDQEVKEDTVIKKGDKLTLEFKDRINNKGNQYVMQIGDTYHLMNDDSAPEGASEFETISERNVGGITSSNRDMKYDITMQAGRKLSAGEKIRLWIINDNGQKYESYSWRLFLNTGNAATDKDIVNVEGENTFKKDYSPYYFQHSKSVDGVMVTKYKYVPQVEEIFDTDTEIKGTVRKDGNNVTGYYIAPTGEKFYFDTKLSADKNSAETIILDENGRKVEKGDEKYDAVYKYALGQLKDENGEGLKLKKDMPIYINTARKGQFPSDPVIEKVKSRVTFDQNYEGKPEDKVVVAPENDQYLGNAGYTANGLDYNGKNVMPENPTREGYTFVGWAKTPDATKADFTKDTPIENSLTVYAVWKKAELTDNLTPAYTDADGKVGTQTTITSPNFTGKDGKDAAKPEGTKFALGKGAPEGAKINPDTGEITYTPTEADAGKDVEIPVVVTYPDNSTDEASAKISVQPA</sequence>
<feature type="compositionally biased region" description="Basic and acidic residues" evidence="2">
    <location>
        <begin position="210"/>
        <end position="231"/>
    </location>
</feature>
<dbReference type="Pfam" id="PF09479">
    <property type="entry name" value="Flg_new"/>
    <property type="match status" value="1"/>
</dbReference>
<dbReference type="NCBIfam" id="NF038186">
    <property type="entry name" value="YPDG_rpt"/>
    <property type="match status" value="1"/>
</dbReference>
<feature type="domain" description="Long Rib" evidence="3">
    <location>
        <begin position="995"/>
        <end position="1090"/>
    </location>
</feature>
<dbReference type="Proteomes" id="UP000005277">
    <property type="component" value="Unassembled WGS sequence"/>
</dbReference>
<comment type="subcellular location">
    <subcellularLocation>
        <location evidence="1">Cell envelope</location>
    </subcellularLocation>
</comment>
<dbReference type="Gene3D" id="2.60.40.10">
    <property type="entry name" value="Immunoglobulins"/>
    <property type="match status" value="1"/>
</dbReference>
<organism evidence="4 5">
    <name type="scientific">Anaerococcus hydrogenalis ACS-025-V-Sch4</name>
    <dbReference type="NCBI Taxonomy" id="879306"/>
    <lineage>
        <taxon>Bacteria</taxon>
        <taxon>Bacillati</taxon>
        <taxon>Bacillota</taxon>
        <taxon>Tissierellia</taxon>
        <taxon>Tissierellales</taxon>
        <taxon>Peptoniphilaceae</taxon>
        <taxon>Anaerococcus</taxon>
    </lineage>
</organism>
<evidence type="ECO:0000313" key="4">
    <source>
        <dbReference type="EMBL" id="EGC83969.1"/>
    </source>
</evidence>
<dbReference type="InterPro" id="IPR044055">
    <property type="entry name" value="RibLong"/>
</dbReference>
<accession>F0H0M4</accession>
<gene>
    <name evidence="4" type="ORF">HMPREF9246_0430</name>
</gene>
<evidence type="ECO:0000256" key="1">
    <source>
        <dbReference type="ARBA" id="ARBA00004196"/>
    </source>
</evidence>
<dbReference type="AlphaFoldDB" id="F0H0M4"/>
<dbReference type="Gene3D" id="2.60.40.4270">
    <property type="entry name" value="Listeria-Bacteroides repeat domain"/>
    <property type="match status" value="1"/>
</dbReference>
<evidence type="ECO:0000313" key="5">
    <source>
        <dbReference type="Proteomes" id="UP000005277"/>
    </source>
</evidence>
<dbReference type="InterPro" id="IPR013783">
    <property type="entry name" value="Ig-like_fold"/>
</dbReference>
<feature type="region of interest" description="Disordered" evidence="2">
    <location>
        <begin position="183"/>
        <end position="237"/>
    </location>
</feature>
<evidence type="ECO:0000256" key="2">
    <source>
        <dbReference type="SAM" id="MobiDB-lite"/>
    </source>
</evidence>
<feature type="compositionally biased region" description="Basic and acidic residues" evidence="2">
    <location>
        <begin position="75"/>
        <end position="120"/>
    </location>
</feature>
<protein>
    <submittedName>
        <fullName evidence="4">Repeat protein</fullName>
    </submittedName>
</protein>
<dbReference type="EMBL" id="AEXN01000018">
    <property type="protein sequence ID" value="EGC83969.1"/>
    <property type="molecule type" value="Genomic_DNA"/>
</dbReference>
<feature type="region of interest" description="Disordered" evidence="2">
    <location>
        <begin position="1012"/>
        <end position="1062"/>
    </location>
</feature>
<feature type="region of interest" description="Disordered" evidence="2">
    <location>
        <begin position="48"/>
        <end position="120"/>
    </location>
</feature>
<feature type="compositionally biased region" description="Basic and acidic residues" evidence="2">
    <location>
        <begin position="183"/>
        <end position="202"/>
    </location>
</feature>
<feature type="non-terminal residue" evidence="4">
    <location>
        <position position="1092"/>
    </location>
</feature>
<keyword evidence="5" id="KW-1185">Reference proteome</keyword>
<name>F0H0M4_9FIRM</name>
<dbReference type="Pfam" id="PF18957">
    <property type="entry name" value="RibLong"/>
    <property type="match status" value="1"/>
</dbReference>
<feature type="compositionally biased region" description="Basic and acidic residues" evidence="2">
    <location>
        <begin position="1022"/>
        <end position="1032"/>
    </location>
</feature>
<proteinExistence type="predicted"/>
<dbReference type="NCBIfam" id="TIGR02543">
    <property type="entry name" value="List_Bact_rpt"/>
    <property type="match status" value="1"/>
</dbReference>
<comment type="caution">
    <text evidence="4">The sequence shown here is derived from an EMBL/GenBank/DDBJ whole genome shotgun (WGS) entry which is preliminary data.</text>
</comment>
<evidence type="ECO:0000259" key="3">
    <source>
        <dbReference type="Pfam" id="PF18957"/>
    </source>
</evidence>
<dbReference type="GO" id="GO:0030313">
    <property type="term" value="C:cell envelope"/>
    <property type="evidence" value="ECO:0007669"/>
    <property type="project" value="UniProtKB-SubCell"/>
</dbReference>